<keyword evidence="3" id="KW-1185">Reference proteome</keyword>
<reference evidence="2" key="1">
    <citation type="submission" date="2007-07" db="EMBL/GenBank/DDBJ databases">
        <title>PCAP assembly of the Caenorhabditis remanei genome.</title>
        <authorList>
            <consortium name="The Caenorhabditis remanei Sequencing Consortium"/>
            <person name="Wilson R.K."/>
        </authorList>
    </citation>
    <scope>NUCLEOTIDE SEQUENCE [LARGE SCALE GENOMIC DNA]</scope>
    <source>
        <strain evidence="2">PB4641</strain>
    </source>
</reference>
<name>E3NA10_CAERE</name>
<dbReference type="eggNOG" id="ENOG502TJIY">
    <property type="taxonomic scope" value="Eukaryota"/>
</dbReference>
<dbReference type="PANTHER" id="PTHR31720">
    <property type="entry name" value="SERPENTINE RECEPTOR, CLASS Z-RELATED"/>
    <property type="match status" value="1"/>
</dbReference>
<feature type="transmembrane region" description="Helical" evidence="1">
    <location>
        <begin position="26"/>
        <end position="48"/>
    </location>
</feature>
<feature type="transmembrane region" description="Helical" evidence="1">
    <location>
        <begin position="234"/>
        <end position="259"/>
    </location>
</feature>
<feature type="transmembrane region" description="Helical" evidence="1">
    <location>
        <begin position="99"/>
        <end position="118"/>
    </location>
</feature>
<dbReference type="Proteomes" id="UP000008281">
    <property type="component" value="Unassembled WGS sequence"/>
</dbReference>
<feature type="transmembrane region" description="Helical" evidence="1">
    <location>
        <begin position="191"/>
        <end position="213"/>
    </location>
</feature>
<evidence type="ECO:0000313" key="2">
    <source>
        <dbReference type="EMBL" id="EFO90861.1"/>
    </source>
</evidence>
<dbReference type="HOGENOM" id="CLU_056063_2_1_1"/>
<evidence type="ECO:0008006" key="4">
    <source>
        <dbReference type="Google" id="ProtNLM"/>
    </source>
</evidence>
<dbReference type="OrthoDB" id="5876505at2759"/>
<evidence type="ECO:0000256" key="1">
    <source>
        <dbReference type="SAM" id="Phobius"/>
    </source>
</evidence>
<sequence>MNATQLLNISDFSETVENLQDLLLDVFYLFLLIVLVVLVILFPFYVYVNKVNRRRDEMMPVFPITNHFYEMMKINYVLFLGLVVSYYLFNFFADMNWSLTSLLFLLFEVLIFLMLHVYTQVFHLLTSVLAIQKFFIYFFPSTESCILMATQRPYSIYLIYLIFGGKETVEFICFVFYVFTGNLSVLRFQSIYFILYLSLNTFLIISSLLYIPILINIRKFSHLPMAQINQPQKYIFWQTMIILIFKTVTIPCALILQFYIPHQFYILSVLIVSDIIITPLMIQGSYLCCNRRNIIAMRNVFEISRFLKTIFNVKSNSTAKRQAAWCLRNLEVESEIVAISHAKCLITAASNISLE</sequence>
<keyword evidence="1" id="KW-1133">Transmembrane helix</keyword>
<proteinExistence type="predicted"/>
<feature type="transmembrane region" description="Helical" evidence="1">
    <location>
        <begin position="157"/>
        <end position="179"/>
    </location>
</feature>
<dbReference type="EMBL" id="DS268570">
    <property type="protein sequence ID" value="EFO90861.1"/>
    <property type="molecule type" value="Genomic_DNA"/>
</dbReference>
<evidence type="ECO:0000313" key="3">
    <source>
        <dbReference type="Proteomes" id="UP000008281"/>
    </source>
</evidence>
<keyword evidence="1" id="KW-0812">Transmembrane</keyword>
<organism evidence="3">
    <name type="scientific">Caenorhabditis remanei</name>
    <name type="common">Caenorhabditis vulgaris</name>
    <dbReference type="NCBI Taxonomy" id="31234"/>
    <lineage>
        <taxon>Eukaryota</taxon>
        <taxon>Metazoa</taxon>
        <taxon>Ecdysozoa</taxon>
        <taxon>Nematoda</taxon>
        <taxon>Chromadorea</taxon>
        <taxon>Rhabditida</taxon>
        <taxon>Rhabditina</taxon>
        <taxon>Rhabditomorpha</taxon>
        <taxon>Rhabditoidea</taxon>
        <taxon>Rhabditidae</taxon>
        <taxon>Peloderinae</taxon>
        <taxon>Caenorhabditis</taxon>
    </lineage>
</organism>
<dbReference type="InterPro" id="IPR018817">
    <property type="entry name" value="7TM_GPCR_serpentine_rcpt_Srz"/>
</dbReference>
<accession>E3NA10</accession>
<feature type="transmembrane region" description="Helical" evidence="1">
    <location>
        <begin position="74"/>
        <end position="93"/>
    </location>
</feature>
<dbReference type="Pfam" id="PF10325">
    <property type="entry name" value="7TM_GPCR_Srz"/>
    <property type="match status" value="1"/>
</dbReference>
<dbReference type="OMA" id="WQTMIIL"/>
<dbReference type="InParanoid" id="E3NA10"/>
<feature type="transmembrane region" description="Helical" evidence="1">
    <location>
        <begin position="265"/>
        <end position="289"/>
    </location>
</feature>
<keyword evidence="1" id="KW-0472">Membrane</keyword>
<protein>
    <recommendedName>
        <fullName evidence="4">Serpentine Receptor, class Z</fullName>
    </recommendedName>
</protein>
<gene>
    <name evidence="2" type="ORF">CRE_19447</name>
</gene>
<dbReference type="AlphaFoldDB" id="E3NA10"/>